<dbReference type="EMBL" id="SRPS01000188">
    <property type="protein sequence ID" value="KAG5963684.1"/>
    <property type="molecule type" value="Genomic_DNA"/>
</dbReference>
<accession>A0A9P7MR28</accession>
<protein>
    <submittedName>
        <fullName evidence="1">Uncharacterized protein</fullName>
    </submittedName>
</protein>
<name>A0A9P7MR28_9HYPO</name>
<gene>
    <name evidence="1" type="ORF">E4U56_002613</name>
</gene>
<organism evidence="1 2">
    <name type="scientific">Claviceps arundinis</name>
    <dbReference type="NCBI Taxonomy" id="1623583"/>
    <lineage>
        <taxon>Eukaryota</taxon>
        <taxon>Fungi</taxon>
        <taxon>Dikarya</taxon>
        <taxon>Ascomycota</taxon>
        <taxon>Pezizomycotina</taxon>
        <taxon>Sordariomycetes</taxon>
        <taxon>Hypocreomycetidae</taxon>
        <taxon>Hypocreales</taxon>
        <taxon>Clavicipitaceae</taxon>
        <taxon>Claviceps</taxon>
    </lineage>
</organism>
<evidence type="ECO:0000313" key="2">
    <source>
        <dbReference type="Proteomes" id="UP000784919"/>
    </source>
</evidence>
<proteinExistence type="predicted"/>
<comment type="caution">
    <text evidence="1">The sequence shown here is derived from an EMBL/GenBank/DDBJ whole genome shotgun (WGS) entry which is preliminary data.</text>
</comment>
<dbReference type="Proteomes" id="UP000784919">
    <property type="component" value="Unassembled WGS sequence"/>
</dbReference>
<dbReference type="AlphaFoldDB" id="A0A9P7MR28"/>
<evidence type="ECO:0000313" key="1">
    <source>
        <dbReference type="EMBL" id="KAG5963684.1"/>
    </source>
</evidence>
<sequence>MPLLKKSPSSRSPFFHHSNLGHLASLLSEWWIPESEDWLPRAGPVAQLDAVGATSKITTGRRNMLLEQPQVCM</sequence>
<reference evidence="1" key="1">
    <citation type="journal article" date="2020" name="bioRxiv">
        <title>Whole genome comparisons of ergot fungi reveals the divergence and evolution of species within the genus Claviceps are the result of varying mechanisms driving genome evolution and host range expansion.</title>
        <authorList>
            <person name="Wyka S.A."/>
            <person name="Mondo S.J."/>
            <person name="Liu M."/>
            <person name="Dettman J."/>
            <person name="Nalam V."/>
            <person name="Broders K.D."/>
        </authorList>
    </citation>
    <scope>NUCLEOTIDE SEQUENCE</scope>
    <source>
        <strain evidence="1">CCC 1102</strain>
    </source>
</reference>